<keyword evidence="8 13" id="KW-0547">Nucleotide-binding</keyword>
<keyword evidence="16" id="KW-1133">Transmembrane helix</keyword>
<evidence type="ECO:0000256" key="8">
    <source>
        <dbReference type="ARBA" id="ARBA00022741"/>
    </source>
</evidence>
<evidence type="ECO:0000256" key="16">
    <source>
        <dbReference type="SAM" id="Phobius"/>
    </source>
</evidence>
<evidence type="ECO:0000313" key="19">
    <source>
        <dbReference type="Proteomes" id="UP000258522"/>
    </source>
</evidence>
<dbReference type="InterPro" id="IPR036850">
    <property type="entry name" value="NDK-like_dom_sf"/>
</dbReference>
<evidence type="ECO:0000256" key="3">
    <source>
        <dbReference type="ARBA" id="ARBA00011643"/>
    </source>
</evidence>
<feature type="binding site" evidence="13 14">
    <location>
        <position position="202"/>
    </location>
    <ligand>
        <name>ATP</name>
        <dbReference type="ChEBI" id="CHEBI:30616"/>
    </ligand>
</feature>
<dbReference type="GO" id="GO:0005524">
    <property type="term" value="F:ATP binding"/>
    <property type="evidence" value="ECO:0007669"/>
    <property type="project" value="UniProtKB-UniRule"/>
</dbReference>
<keyword evidence="16" id="KW-0472">Membrane</keyword>
<feature type="binding site" evidence="13 14">
    <location>
        <position position="258"/>
    </location>
    <ligand>
        <name>ATP</name>
        <dbReference type="ChEBI" id="CHEBI:30616"/>
    </ligand>
</feature>
<evidence type="ECO:0000313" key="18">
    <source>
        <dbReference type="EMBL" id="RFD24964.1"/>
    </source>
</evidence>
<dbReference type="Gene3D" id="3.30.70.141">
    <property type="entry name" value="Nucleoside diphosphate kinase-like domain"/>
    <property type="match status" value="1"/>
</dbReference>
<dbReference type="PROSITE" id="PS51374">
    <property type="entry name" value="NDPK_LIKE"/>
    <property type="match status" value="1"/>
</dbReference>
<keyword evidence="11 13" id="KW-0460">Magnesium</keyword>
<dbReference type="Pfam" id="PF00334">
    <property type="entry name" value="NDK"/>
    <property type="match status" value="1"/>
</dbReference>
<comment type="similarity">
    <text evidence="2 13 14 15">Belongs to the NDK family.</text>
</comment>
<comment type="cofactor">
    <cofactor evidence="1 13">
        <name>Mg(2+)</name>
        <dbReference type="ChEBI" id="CHEBI:18420"/>
    </cofactor>
</comment>
<dbReference type="Pfam" id="PF14017">
    <property type="entry name" value="DUF4233"/>
    <property type="match status" value="1"/>
</dbReference>
<gene>
    <name evidence="13" type="primary">ndk</name>
    <name evidence="18" type="ORF">MUBE_11550</name>
</gene>
<comment type="subunit">
    <text evidence="3">Homohexamer.</text>
</comment>
<keyword evidence="6 13" id="KW-0808">Transferase</keyword>
<dbReference type="GO" id="GO:0006241">
    <property type="term" value="P:CTP biosynthetic process"/>
    <property type="evidence" value="ECO:0007669"/>
    <property type="project" value="UniProtKB-UniRule"/>
</dbReference>
<keyword evidence="16" id="KW-0812">Transmembrane</keyword>
<comment type="function">
    <text evidence="13">Major role in the synthesis of nucleoside triphosphates other than ATP. The ATP gamma phosphate is transferred to the NDP beta phosphate via a ping-pong mechanism, using a phosphorylated active-site intermediate.</text>
</comment>
<protein>
    <recommendedName>
        <fullName evidence="5 13">Nucleoside diphosphate kinase</fullName>
        <shortName evidence="13">NDK</shortName>
        <shortName evidence="13">NDP kinase</shortName>
        <ecNumber evidence="4 13">2.7.4.6</ecNumber>
    </recommendedName>
    <alternativeName>
        <fullName evidence="13">Nucleoside-2-P kinase</fullName>
    </alternativeName>
</protein>
<dbReference type="PRINTS" id="PR01243">
    <property type="entry name" value="NUCDPKINASE"/>
</dbReference>
<evidence type="ECO:0000256" key="5">
    <source>
        <dbReference type="ARBA" id="ARBA00017632"/>
    </source>
</evidence>
<reference evidence="18 19" key="1">
    <citation type="submission" date="2018-07" db="EMBL/GenBank/DDBJ databases">
        <title>Whole genome sequence of Mycobacterium uberis.</title>
        <authorList>
            <person name="Benjak A."/>
        </authorList>
    </citation>
    <scope>NUCLEOTIDE SEQUENCE [LARGE SCALE GENOMIC DNA]</scope>
    <source>
        <strain evidence="18 19">Jura</strain>
    </source>
</reference>
<dbReference type="InterPro" id="IPR034907">
    <property type="entry name" value="NDK-like_dom"/>
</dbReference>
<accession>A0A3E1HFC4</accession>
<feature type="binding site" evidence="13 14">
    <location>
        <position position="236"/>
    </location>
    <ligand>
        <name>ATP</name>
        <dbReference type="ChEBI" id="CHEBI:30616"/>
    </ligand>
</feature>
<feature type="binding site" evidence="13 14">
    <location>
        <position position="154"/>
    </location>
    <ligand>
        <name>ATP</name>
        <dbReference type="ChEBI" id="CHEBI:30616"/>
    </ligand>
</feature>
<proteinExistence type="inferred from homology"/>
<evidence type="ECO:0000256" key="15">
    <source>
        <dbReference type="RuleBase" id="RU004011"/>
    </source>
</evidence>
<feature type="transmembrane region" description="Helical" evidence="16">
    <location>
        <begin position="52"/>
        <end position="71"/>
    </location>
</feature>
<evidence type="ECO:0000256" key="4">
    <source>
        <dbReference type="ARBA" id="ARBA00012966"/>
    </source>
</evidence>
<comment type="catalytic activity">
    <reaction evidence="13">
        <text>a ribonucleoside 5'-diphosphate + ATP = a ribonucleoside 5'-triphosphate + ADP</text>
        <dbReference type="Rhea" id="RHEA:18113"/>
        <dbReference type="ChEBI" id="CHEBI:30616"/>
        <dbReference type="ChEBI" id="CHEBI:57930"/>
        <dbReference type="ChEBI" id="CHEBI:61557"/>
        <dbReference type="ChEBI" id="CHEBI:456216"/>
        <dbReference type="EC" id="2.7.4.6"/>
    </reaction>
</comment>
<dbReference type="PANTHER" id="PTHR11349">
    <property type="entry name" value="NUCLEOSIDE DIPHOSPHATE KINASE"/>
    <property type="match status" value="1"/>
</dbReference>
<feature type="transmembrane region" description="Helical" evidence="16">
    <location>
        <begin position="102"/>
        <end position="119"/>
    </location>
</feature>
<feature type="binding site" evidence="13 14">
    <location>
        <position position="248"/>
    </location>
    <ligand>
        <name>ATP</name>
        <dbReference type="ChEBI" id="CHEBI:30616"/>
    </ligand>
</feature>
<organism evidence="18 19">
    <name type="scientific">Mycobacterium uberis</name>
    <dbReference type="NCBI Taxonomy" id="2162698"/>
    <lineage>
        <taxon>Bacteria</taxon>
        <taxon>Bacillati</taxon>
        <taxon>Actinomycetota</taxon>
        <taxon>Actinomycetes</taxon>
        <taxon>Mycobacteriales</taxon>
        <taxon>Mycobacteriaceae</taxon>
        <taxon>Mycobacterium</taxon>
    </lineage>
</organism>
<feature type="domain" description="Nucleoside diphosphate kinase-like" evidence="17">
    <location>
        <begin position="146"/>
        <end position="280"/>
    </location>
</feature>
<comment type="subcellular location">
    <subcellularLocation>
        <location evidence="13">Cytoplasm</location>
    </subcellularLocation>
</comment>
<keyword evidence="19" id="KW-1185">Reference proteome</keyword>
<evidence type="ECO:0000256" key="9">
    <source>
        <dbReference type="ARBA" id="ARBA00022777"/>
    </source>
</evidence>
<dbReference type="Proteomes" id="UP000258522">
    <property type="component" value="Unassembled WGS sequence"/>
</dbReference>
<dbReference type="SUPFAM" id="SSF54919">
    <property type="entry name" value="Nucleoside diphosphate kinase, NDK"/>
    <property type="match status" value="1"/>
</dbReference>
<evidence type="ECO:0000256" key="14">
    <source>
        <dbReference type="PROSITE-ProRule" id="PRU00706"/>
    </source>
</evidence>
<evidence type="ECO:0000259" key="17">
    <source>
        <dbReference type="SMART" id="SM00562"/>
    </source>
</evidence>
<dbReference type="EMBL" id="QAYL01000022">
    <property type="protein sequence ID" value="RFD24964.1"/>
    <property type="molecule type" value="Genomic_DNA"/>
</dbReference>
<dbReference type="InterPro" id="IPR025327">
    <property type="entry name" value="DUF4233"/>
</dbReference>
<sequence>MTDSLGEQGPLKFMSPADPWKSFAAVMAATLLLEAIVVLLALPVVGAVGDGLTLPALSYLIGLAGLLIMLTGLQRRTWAIWVNLGVQVVALAGFAVYPGVGFIGVLFIVVWVLIAYFRVEIRRRYTMRGAAVELIGKPFGTLCAVTERTLVLIKPDGVERQLIGEIISRIERKGLTIVALELRRVGEELASRHYAEHESKPFFGSLLEFITSGPVVAAIVEGLRAVAAVRQLVGYTDPVEKAAPGTIRGDFALETQFNLVHGSDSTDSAKREIALWFPGV</sequence>
<dbReference type="EC" id="2.7.4.6" evidence="4 13"/>
<keyword evidence="13" id="KW-0963">Cytoplasm</keyword>
<evidence type="ECO:0000256" key="1">
    <source>
        <dbReference type="ARBA" id="ARBA00001946"/>
    </source>
</evidence>
<dbReference type="FunFam" id="3.30.70.141:FF:000003">
    <property type="entry name" value="Nucleoside diphosphate kinase"/>
    <property type="match status" value="1"/>
</dbReference>
<dbReference type="NCBIfam" id="NF001908">
    <property type="entry name" value="PRK00668.1"/>
    <property type="match status" value="1"/>
</dbReference>
<keyword evidence="7 13" id="KW-0479">Metal-binding</keyword>
<evidence type="ECO:0000256" key="13">
    <source>
        <dbReference type="HAMAP-Rule" id="MF_00451"/>
    </source>
</evidence>
<evidence type="ECO:0000256" key="6">
    <source>
        <dbReference type="ARBA" id="ARBA00022679"/>
    </source>
</evidence>
<evidence type="ECO:0000256" key="7">
    <source>
        <dbReference type="ARBA" id="ARBA00022723"/>
    </source>
</evidence>
<evidence type="ECO:0000256" key="12">
    <source>
        <dbReference type="ARBA" id="ARBA00023080"/>
    </source>
</evidence>
<dbReference type="GO" id="GO:0046872">
    <property type="term" value="F:metal ion binding"/>
    <property type="evidence" value="ECO:0007669"/>
    <property type="project" value="UniProtKB-KW"/>
</dbReference>
<dbReference type="HAMAP" id="MF_00451">
    <property type="entry name" value="NDP_kinase"/>
    <property type="match status" value="1"/>
</dbReference>
<name>A0A3E1HFC4_9MYCO</name>
<evidence type="ECO:0000256" key="11">
    <source>
        <dbReference type="ARBA" id="ARBA00022842"/>
    </source>
</evidence>
<dbReference type="SMART" id="SM00562">
    <property type="entry name" value="NDK"/>
    <property type="match status" value="1"/>
</dbReference>
<feature type="binding site" evidence="13 14">
    <location>
        <position position="230"/>
    </location>
    <ligand>
        <name>ATP</name>
        <dbReference type="ChEBI" id="CHEBI:30616"/>
    </ligand>
</feature>
<dbReference type="OrthoDB" id="9801161at2"/>
<comment type="subunit">
    <text evidence="13">Homotetramer.</text>
</comment>
<dbReference type="InterPro" id="IPR001564">
    <property type="entry name" value="Nucleoside_diP_kinase"/>
</dbReference>
<comment type="catalytic activity">
    <reaction evidence="13">
        <text>a 2'-deoxyribonucleoside 5'-diphosphate + ATP = a 2'-deoxyribonucleoside 5'-triphosphate + ADP</text>
        <dbReference type="Rhea" id="RHEA:44640"/>
        <dbReference type="ChEBI" id="CHEBI:30616"/>
        <dbReference type="ChEBI" id="CHEBI:61560"/>
        <dbReference type="ChEBI" id="CHEBI:73316"/>
        <dbReference type="ChEBI" id="CHEBI:456216"/>
        <dbReference type="EC" id="2.7.4.6"/>
    </reaction>
</comment>
<dbReference type="CDD" id="cd04413">
    <property type="entry name" value="NDPk_I"/>
    <property type="match status" value="1"/>
</dbReference>
<keyword evidence="12 13" id="KW-0546">Nucleotide metabolism</keyword>
<feature type="active site" description="Pros-phosphohistidine intermediate" evidence="13 14">
    <location>
        <position position="261"/>
    </location>
</feature>
<dbReference type="GO" id="GO:0005737">
    <property type="term" value="C:cytoplasm"/>
    <property type="evidence" value="ECO:0007669"/>
    <property type="project" value="UniProtKB-SubCell"/>
</dbReference>
<dbReference type="AlphaFoldDB" id="A0A3E1HFC4"/>
<dbReference type="GO" id="GO:0006183">
    <property type="term" value="P:GTP biosynthetic process"/>
    <property type="evidence" value="ECO:0007669"/>
    <property type="project" value="UniProtKB-UniRule"/>
</dbReference>
<dbReference type="GO" id="GO:0004550">
    <property type="term" value="F:nucleoside diphosphate kinase activity"/>
    <property type="evidence" value="ECO:0007669"/>
    <property type="project" value="UniProtKB-UniRule"/>
</dbReference>
<dbReference type="GO" id="GO:0006228">
    <property type="term" value="P:UTP biosynthetic process"/>
    <property type="evidence" value="ECO:0007669"/>
    <property type="project" value="UniProtKB-UniRule"/>
</dbReference>
<feature type="transmembrane region" description="Helical" evidence="16">
    <location>
        <begin position="22"/>
        <end position="46"/>
    </location>
</feature>
<keyword evidence="10 13" id="KW-0067">ATP-binding</keyword>
<evidence type="ECO:0000256" key="10">
    <source>
        <dbReference type="ARBA" id="ARBA00022840"/>
    </source>
</evidence>
<comment type="caution">
    <text evidence="18">The sequence shown here is derived from an EMBL/GenBank/DDBJ whole genome shotgun (WGS) entry which is preliminary data.</text>
</comment>
<keyword evidence="13" id="KW-0597">Phosphoprotein</keyword>
<evidence type="ECO:0000256" key="2">
    <source>
        <dbReference type="ARBA" id="ARBA00008142"/>
    </source>
</evidence>
<keyword evidence="9 13" id="KW-0418">Kinase</keyword>